<evidence type="ECO:0000256" key="11">
    <source>
        <dbReference type="ARBA" id="ARBA00023242"/>
    </source>
</evidence>
<keyword evidence="8 13" id="KW-0238">DNA-binding</keyword>
<dbReference type="InterPro" id="IPR048988">
    <property type="entry name" value="STAT_linker"/>
</dbReference>
<dbReference type="SUPFAM" id="SSF49417">
    <property type="entry name" value="p53-like transcription factors"/>
    <property type="match status" value="1"/>
</dbReference>
<feature type="domain" description="SH2" evidence="14">
    <location>
        <begin position="547"/>
        <end position="653"/>
    </location>
</feature>
<dbReference type="InterPro" id="IPR013800">
    <property type="entry name" value="STAT_TF_alpha"/>
</dbReference>
<dbReference type="SMART" id="SM00964">
    <property type="entry name" value="STAT_int"/>
    <property type="match status" value="1"/>
</dbReference>
<evidence type="ECO:0000256" key="2">
    <source>
        <dbReference type="ARBA" id="ARBA00004496"/>
    </source>
</evidence>
<dbReference type="GO" id="GO:0005737">
    <property type="term" value="C:cytoplasm"/>
    <property type="evidence" value="ECO:0007669"/>
    <property type="project" value="UniProtKB-SubCell"/>
</dbReference>
<evidence type="ECO:0000256" key="10">
    <source>
        <dbReference type="ARBA" id="ARBA00023163"/>
    </source>
</evidence>
<dbReference type="Gene3D" id="1.10.238.10">
    <property type="entry name" value="EF-hand"/>
    <property type="match status" value="1"/>
</dbReference>
<keyword evidence="4 13" id="KW-0963">Cytoplasm</keyword>
<dbReference type="InterPro" id="IPR008967">
    <property type="entry name" value="p53-like_TF_DNA-bd_sf"/>
</dbReference>
<keyword evidence="10 13" id="KW-0804">Transcription</keyword>
<sequence length="743" mass="85038">MAQWESLLKLPASYRLQLDDLYDRDFLPMDVRHHLSAWIEKQDWQRATQDHALASVLLQVLLENLDIQHSRFVQEELFLQQHNIRRYKHKFQIHQDDPCKLASTIHWYLEKEKEILKDATLDEQVWGTCTLCCFPILWQFKPFFGYTLFPCLGVGFFMSAHICMPSLCFALSSMETHCGNCEAATADEALKQEQFKTLQMLVNKLNECRKSILMDMNKLLDRVEGLIHCLVDKELIDWKRRQQKSCIGAPDNVCLDQMEKWFTGVAVCLFQMLEFLKKLDELVGKMTYPNDPVKAQKPALQTRTNSLLQTLLKSSFVVETQPSMPQGKGPLVLRTNVQFSAKTRILVKFPELNHSLTVAVSMDRYRRFNVLGTRTKALNMAESHSGGMVADFRHLISLSVTEELHLIYFDTLFELKGFSVQLQTCSLPVVIISNSSQQQSAWASILWCNMLSQDHKDVMFFANTPAAPWPQFAEMLSWQFLSATKRGLDGAQLEMIAHRLFGKQENYDTCNVTWSKFSKVRGNTPESFWVWFDGILVMVKMYLEDLWREGLIMGFVNKSKEKSLLKRKQRGTFLLRFSESVIGGITFSWVEISSTGNPKIKTVQPFTKVDLSQIPFHEIIRNYQILEAENVPENPLLYLYPNIPKDDAFGKFYTEKTGDDSPYIKYIKTKLMFVSKENALEARSSDMEQGAGPEPQTGLYGEGAGESWLSLLSNPAETVSNKLNDPVLIAKGSGFVGFKLGAA</sequence>
<dbReference type="Pfam" id="PF21354">
    <property type="entry name" value="STAT_linker"/>
    <property type="match status" value="1"/>
</dbReference>
<dbReference type="Pfam" id="PF02864">
    <property type="entry name" value="STAT_bind"/>
    <property type="match status" value="1"/>
</dbReference>
<dbReference type="InterPro" id="IPR000980">
    <property type="entry name" value="SH2"/>
</dbReference>
<keyword evidence="11 13" id="KW-0539">Nucleus</keyword>
<evidence type="ECO:0000259" key="14">
    <source>
        <dbReference type="PROSITE" id="PS50001"/>
    </source>
</evidence>
<keyword evidence="7 13" id="KW-0805">Transcription regulation</keyword>
<dbReference type="GO" id="GO:0005634">
    <property type="term" value="C:nucleus"/>
    <property type="evidence" value="ECO:0007669"/>
    <property type="project" value="UniProtKB-SubCell"/>
</dbReference>
<evidence type="ECO:0000256" key="8">
    <source>
        <dbReference type="ARBA" id="ARBA00023125"/>
    </source>
</evidence>
<name>A0A8C7X2Z2_9TELE</name>
<protein>
    <recommendedName>
        <fullName evidence="13">Signal transducer and activator of transcription</fullName>
    </recommendedName>
</protein>
<dbReference type="GO" id="GO:0007165">
    <property type="term" value="P:signal transduction"/>
    <property type="evidence" value="ECO:0007669"/>
    <property type="project" value="InterPro"/>
</dbReference>
<evidence type="ECO:0000256" key="13">
    <source>
        <dbReference type="RuleBase" id="RU046415"/>
    </source>
</evidence>
<dbReference type="SUPFAM" id="SSF55550">
    <property type="entry name" value="SH2 domain"/>
    <property type="match status" value="1"/>
</dbReference>
<dbReference type="InterPro" id="IPR036535">
    <property type="entry name" value="STAT_N_sf"/>
</dbReference>
<dbReference type="InterPro" id="IPR012345">
    <property type="entry name" value="STAT_TF_DNA-bd_N"/>
</dbReference>
<dbReference type="Pfam" id="PF01017">
    <property type="entry name" value="STAT_alpha"/>
    <property type="match status" value="1"/>
</dbReference>
<evidence type="ECO:0000256" key="1">
    <source>
        <dbReference type="ARBA" id="ARBA00004123"/>
    </source>
</evidence>
<dbReference type="Gene3D" id="3.30.505.10">
    <property type="entry name" value="SH2 domain"/>
    <property type="match status" value="1"/>
</dbReference>
<dbReference type="GeneTree" id="ENSGT01050000244905"/>
<dbReference type="InterPro" id="IPR036860">
    <property type="entry name" value="SH2_dom_sf"/>
</dbReference>
<dbReference type="SUPFAM" id="SSF48092">
    <property type="entry name" value="Transcription factor STAT-4 N-domain"/>
    <property type="match status" value="1"/>
</dbReference>
<comment type="subcellular location">
    <subcellularLocation>
        <location evidence="2 13">Cytoplasm</location>
    </subcellularLocation>
    <subcellularLocation>
        <location evidence="1 13">Nucleus</location>
    </subcellularLocation>
</comment>
<organism evidence="15 16">
    <name type="scientific">Oryzias sinensis</name>
    <name type="common">Chinese medaka</name>
    <dbReference type="NCBI Taxonomy" id="183150"/>
    <lineage>
        <taxon>Eukaryota</taxon>
        <taxon>Metazoa</taxon>
        <taxon>Chordata</taxon>
        <taxon>Craniata</taxon>
        <taxon>Vertebrata</taxon>
        <taxon>Euteleostomi</taxon>
        <taxon>Actinopterygii</taxon>
        <taxon>Neopterygii</taxon>
        <taxon>Teleostei</taxon>
        <taxon>Neoteleostei</taxon>
        <taxon>Acanthomorphata</taxon>
        <taxon>Ovalentaria</taxon>
        <taxon>Atherinomorphae</taxon>
        <taxon>Beloniformes</taxon>
        <taxon>Adrianichthyidae</taxon>
        <taxon>Oryziinae</taxon>
        <taxon>Oryzias</taxon>
    </lineage>
</organism>
<dbReference type="InterPro" id="IPR001217">
    <property type="entry name" value="STAT"/>
</dbReference>
<evidence type="ECO:0000256" key="4">
    <source>
        <dbReference type="ARBA" id="ARBA00022490"/>
    </source>
</evidence>
<dbReference type="InterPro" id="IPR013801">
    <property type="entry name" value="STAT_TF_DNA-bd"/>
</dbReference>
<dbReference type="Gene3D" id="1.20.1050.20">
    <property type="entry name" value="STAT transcription factor, all-alpha domain"/>
    <property type="match status" value="1"/>
</dbReference>
<dbReference type="Gene3D" id="2.60.40.630">
    <property type="entry name" value="STAT transcription factor, DNA-binding domain"/>
    <property type="match status" value="1"/>
</dbReference>
<proteinExistence type="inferred from homology"/>
<accession>A0A8C7X2Z2</accession>
<evidence type="ECO:0000313" key="15">
    <source>
        <dbReference type="Ensembl" id="ENSOSIP00000007240.1"/>
    </source>
</evidence>
<dbReference type="Proteomes" id="UP000694383">
    <property type="component" value="Unplaced"/>
</dbReference>
<dbReference type="PANTHER" id="PTHR11801">
    <property type="entry name" value="SIGNAL TRANSDUCER AND ACTIVATOR OF TRANSCRIPTION"/>
    <property type="match status" value="1"/>
</dbReference>
<keyword evidence="9 13" id="KW-0010">Activator</keyword>
<dbReference type="Ensembl" id="ENSOSIT00000007730.1">
    <property type="protein sequence ID" value="ENSOSIP00000007240.1"/>
    <property type="gene ID" value="ENSOSIG00000004782.1"/>
</dbReference>
<keyword evidence="16" id="KW-1185">Reference proteome</keyword>
<dbReference type="GO" id="GO:0003700">
    <property type="term" value="F:DNA-binding transcription factor activity"/>
    <property type="evidence" value="ECO:0007669"/>
    <property type="project" value="InterPro"/>
</dbReference>
<dbReference type="InterPro" id="IPR015988">
    <property type="entry name" value="STAT_TF_CC"/>
</dbReference>
<evidence type="ECO:0000256" key="3">
    <source>
        <dbReference type="ARBA" id="ARBA00005586"/>
    </source>
</evidence>
<dbReference type="AlphaFoldDB" id="A0A8C7X2Z2"/>
<dbReference type="SUPFAM" id="SSF47655">
    <property type="entry name" value="STAT"/>
    <property type="match status" value="1"/>
</dbReference>
<dbReference type="PROSITE" id="PS50001">
    <property type="entry name" value="SH2"/>
    <property type="match status" value="1"/>
</dbReference>
<dbReference type="Pfam" id="PF00017">
    <property type="entry name" value="SH2"/>
    <property type="match status" value="1"/>
</dbReference>
<keyword evidence="6 12" id="KW-0727">SH2 domain</keyword>
<dbReference type="Pfam" id="PF02865">
    <property type="entry name" value="STAT_int"/>
    <property type="match status" value="1"/>
</dbReference>
<evidence type="ECO:0000313" key="16">
    <source>
        <dbReference type="Proteomes" id="UP000694383"/>
    </source>
</evidence>
<dbReference type="GO" id="GO:0003677">
    <property type="term" value="F:DNA binding"/>
    <property type="evidence" value="ECO:0007669"/>
    <property type="project" value="UniProtKB-KW"/>
</dbReference>
<keyword evidence="5 13" id="KW-0597">Phosphoprotein</keyword>
<evidence type="ECO:0000256" key="9">
    <source>
        <dbReference type="ARBA" id="ARBA00023159"/>
    </source>
</evidence>
<dbReference type="FunFam" id="3.30.505.10:FF:000003">
    <property type="entry name" value="Signal transducer and activator of transcription"/>
    <property type="match status" value="1"/>
</dbReference>
<evidence type="ECO:0000256" key="6">
    <source>
        <dbReference type="ARBA" id="ARBA00022999"/>
    </source>
</evidence>
<dbReference type="Gene3D" id="1.10.532.10">
    <property type="entry name" value="STAT transcription factor, N-terminal domain"/>
    <property type="match status" value="1"/>
</dbReference>
<evidence type="ECO:0000256" key="12">
    <source>
        <dbReference type="PROSITE-ProRule" id="PRU00191"/>
    </source>
</evidence>
<comment type="similarity">
    <text evidence="3 13">Belongs to the transcription factor STAT family.</text>
</comment>
<evidence type="ECO:0000256" key="7">
    <source>
        <dbReference type="ARBA" id="ARBA00023015"/>
    </source>
</evidence>
<dbReference type="InterPro" id="IPR013799">
    <property type="entry name" value="STAT_TF_prot_interaction"/>
</dbReference>
<evidence type="ECO:0000256" key="5">
    <source>
        <dbReference type="ARBA" id="ARBA00022553"/>
    </source>
</evidence>
<reference evidence="15" key="1">
    <citation type="submission" date="2025-08" db="UniProtKB">
        <authorList>
            <consortium name="Ensembl"/>
        </authorList>
    </citation>
    <scope>IDENTIFICATION</scope>
</reference>
<reference evidence="15" key="2">
    <citation type="submission" date="2025-09" db="UniProtKB">
        <authorList>
            <consortium name="Ensembl"/>
        </authorList>
    </citation>
    <scope>IDENTIFICATION</scope>
</reference>